<dbReference type="PANTHER" id="PTHR22642">
    <property type="entry name" value="IMIDAZOLONEPROPIONASE"/>
    <property type="match status" value="1"/>
</dbReference>
<dbReference type="RefSeq" id="WP_003537987.1">
    <property type="nucleotide sequence ID" value="NZ_BAABXX010000001.1"/>
</dbReference>
<dbReference type="EC" id="3.5.1.91" evidence="3"/>
<name>A0A6N3DCY4_9FIRM</name>
<keyword evidence="3" id="KW-0378">Hydrolase</keyword>
<proteinExistence type="predicted"/>
<dbReference type="PANTHER" id="PTHR22642:SF2">
    <property type="entry name" value="PROTEIN LONG AFTER FAR-RED 3"/>
    <property type="match status" value="1"/>
</dbReference>
<reference evidence="2" key="2">
    <citation type="submission" date="2023-01" db="EMBL/GenBank/DDBJ databases">
        <title>Human gut microbiome strain richness.</title>
        <authorList>
            <person name="Chen-Liaw A."/>
        </authorList>
    </citation>
    <scope>NUCLEOTIDE SEQUENCE</scope>
    <source>
        <strain evidence="2">1001217st2_G6_1001217B_191108</strain>
    </source>
</reference>
<sequence>MKKIYYNGDILTMENSDYEAIYVEDGVIKKCGNYSEIKNLVCADTEFIDLQGKCLMPSFIDSHSHVVSLASTLKLVDLSKATSIAQIIQCFKNYIEENNPTSEEMLIGFGYDHNFLKEQCHPTASDLDKISTTNPIMMAHASGHMGVVNTKTMQLLGLTDQINDPVGGKYGRDEDGHLNGYLEEQAFITIASQGSKENKNLKTQILDALKIYASYGITTVQEGYMKQHEFDLLNSLATENKLFLDVVGYVDIKNNYSLYRDNQQYHHYLNHFKLGGYKLFLDGSPQGKTAWLSKPYENSGDYCGYPIYLDSDVKKFVDMAINDKAQLLTHCNGDAASNQLLDAFNDQYTPLRPVMIHSQTLRPDQLPRLKSIGMIPSFFIAHIYYWGDIHRRNLGQRAESISCVHSALKLDLPYTFHQDTPVIEPNMLETIWCAVKRQTKNGVTLGTDEQISVYNALKGVTINAAYQYFEEHLKGSIKEGKKADLLILDRNPCKVAIEEIRQIKIIETIKDGITIYKKDI</sequence>
<dbReference type="GeneID" id="64196096"/>
<feature type="domain" description="Amidohydrolase 3" evidence="1">
    <location>
        <begin position="46"/>
        <end position="516"/>
    </location>
</feature>
<evidence type="ECO:0000313" key="2">
    <source>
        <dbReference type="EMBL" id="MDB7084543.1"/>
    </source>
</evidence>
<dbReference type="EMBL" id="CACRTL010000033">
    <property type="protein sequence ID" value="VYU27026.1"/>
    <property type="molecule type" value="Genomic_DNA"/>
</dbReference>
<dbReference type="EMBL" id="JAQLKE010000020">
    <property type="protein sequence ID" value="MDB7084543.1"/>
    <property type="molecule type" value="Genomic_DNA"/>
</dbReference>
<dbReference type="InterPro" id="IPR032466">
    <property type="entry name" value="Metal_Hydrolase"/>
</dbReference>
<protein>
    <submittedName>
        <fullName evidence="2">Amidohydrolase</fullName>
    </submittedName>
    <submittedName>
        <fullName evidence="3">N-substituted formamide deformylase</fullName>
        <ecNumber evidence="3">3.5.1.91</ecNumber>
    </submittedName>
</protein>
<organism evidence="3">
    <name type="scientific">Thomasclavelia ramosa</name>
    <dbReference type="NCBI Taxonomy" id="1547"/>
    <lineage>
        <taxon>Bacteria</taxon>
        <taxon>Bacillati</taxon>
        <taxon>Bacillota</taxon>
        <taxon>Erysipelotrichia</taxon>
        <taxon>Erysipelotrichales</taxon>
        <taxon>Coprobacillaceae</taxon>
        <taxon>Thomasclavelia</taxon>
    </lineage>
</organism>
<dbReference type="SUPFAM" id="SSF51338">
    <property type="entry name" value="Composite domain of metallo-dependent hydrolases"/>
    <property type="match status" value="1"/>
</dbReference>
<accession>A0A6N3DCY4</accession>
<evidence type="ECO:0000313" key="3">
    <source>
        <dbReference type="EMBL" id="VYU27026.1"/>
    </source>
</evidence>
<dbReference type="GO" id="GO:0016810">
    <property type="term" value="F:hydrolase activity, acting on carbon-nitrogen (but not peptide) bonds"/>
    <property type="evidence" value="ECO:0007669"/>
    <property type="project" value="InterPro"/>
</dbReference>
<gene>
    <name evidence="3" type="primary">nfdA_1</name>
    <name evidence="3" type="ORF">CRLFYP8_00196</name>
    <name evidence="2" type="ORF">PM738_12085</name>
</gene>
<dbReference type="Proteomes" id="UP001211987">
    <property type="component" value="Unassembled WGS sequence"/>
</dbReference>
<dbReference type="CDD" id="cd01300">
    <property type="entry name" value="YtcJ_like"/>
    <property type="match status" value="1"/>
</dbReference>
<dbReference type="InterPro" id="IPR033932">
    <property type="entry name" value="YtcJ-like"/>
</dbReference>
<dbReference type="Gene3D" id="2.30.40.10">
    <property type="entry name" value="Urease, subunit C, domain 1"/>
    <property type="match status" value="1"/>
</dbReference>
<dbReference type="Pfam" id="PF07969">
    <property type="entry name" value="Amidohydro_3"/>
    <property type="match status" value="1"/>
</dbReference>
<dbReference type="InterPro" id="IPR013108">
    <property type="entry name" value="Amidohydro_3"/>
</dbReference>
<dbReference type="AlphaFoldDB" id="A0A6N3DCY4"/>
<dbReference type="SUPFAM" id="SSF51556">
    <property type="entry name" value="Metallo-dependent hydrolases"/>
    <property type="match status" value="1"/>
</dbReference>
<dbReference type="Gene3D" id="3.10.310.70">
    <property type="match status" value="1"/>
</dbReference>
<dbReference type="Gene3D" id="3.20.20.140">
    <property type="entry name" value="Metal-dependent hydrolases"/>
    <property type="match status" value="1"/>
</dbReference>
<evidence type="ECO:0000259" key="1">
    <source>
        <dbReference type="Pfam" id="PF07969"/>
    </source>
</evidence>
<dbReference type="InterPro" id="IPR011059">
    <property type="entry name" value="Metal-dep_hydrolase_composite"/>
</dbReference>
<reference evidence="3" key="1">
    <citation type="submission" date="2019-11" db="EMBL/GenBank/DDBJ databases">
        <authorList>
            <person name="Feng L."/>
        </authorList>
    </citation>
    <scope>NUCLEOTIDE SEQUENCE</scope>
    <source>
        <strain evidence="3">CramosumLFYP8</strain>
    </source>
</reference>